<dbReference type="RefSeq" id="WP_145063264.1">
    <property type="nucleotide sequence ID" value="NZ_CP036263.1"/>
</dbReference>
<organism evidence="1 2">
    <name type="scientific">Adhaeretor mobilis</name>
    <dbReference type="NCBI Taxonomy" id="1930276"/>
    <lineage>
        <taxon>Bacteria</taxon>
        <taxon>Pseudomonadati</taxon>
        <taxon>Planctomycetota</taxon>
        <taxon>Planctomycetia</taxon>
        <taxon>Pirellulales</taxon>
        <taxon>Lacipirellulaceae</taxon>
        <taxon>Adhaeretor</taxon>
    </lineage>
</organism>
<reference evidence="1 2" key="1">
    <citation type="submission" date="2019-02" db="EMBL/GenBank/DDBJ databases">
        <title>Deep-cultivation of Planctomycetes and their phenomic and genomic characterization uncovers novel biology.</title>
        <authorList>
            <person name="Wiegand S."/>
            <person name="Jogler M."/>
            <person name="Boedeker C."/>
            <person name="Pinto D."/>
            <person name="Vollmers J."/>
            <person name="Rivas-Marin E."/>
            <person name="Kohn T."/>
            <person name="Peeters S.H."/>
            <person name="Heuer A."/>
            <person name="Rast P."/>
            <person name="Oberbeckmann S."/>
            <person name="Bunk B."/>
            <person name="Jeske O."/>
            <person name="Meyerdierks A."/>
            <person name="Storesund J.E."/>
            <person name="Kallscheuer N."/>
            <person name="Luecker S."/>
            <person name="Lage O.M."/>
            <person name="Pohl T."/>
            <person name="Merkel B.J."/>
            <person name="Hornburger P."/>
            <person name="Mueller R.-W."/>
            <person name="Bruemmer F."/>
            <person name="Labrenz M."/>
            <person name="Spormann A.M."/>
            <person name="Op den Camp H."/>
            <person name="Overmann J."/>
            <person name="Amann R."/>
            <person name="Jetten M.S.M."/>
            <person name="Mascher T."/>
            <person name="Medema M.H."/>
            <person name="Devos D.P."/>
            <person name="Kaster A.-K."/>
            <person name="Ovreas L."/>
            <person name="Rohde M."/>
            <person name="Galperin M.Y."/>
            <person name="Jogler C."/>
        </authorList>
    </citation>
    <scope>NUCLEOTIDE SEQUENCE [LARGE SCALE GENOMIC DNA]</scope>
    <source>
        <strain evidence="1 2">HG15A2</strain>
    </source>
</reference>
<proteinExistence type="predicted"/>
<sequence>MLNKHYISRYNVHNRHLRIERLEERRVLATVVVDFAVDFFDAVASWNIESKKVSGTKLPVGLG</sequence>
<name>A0A517N272_9BACT</name>
<dbReference type="Proteomes" id="UP000319852">
    <property type="component" value="Chromosome"/>
</dbReference>
<keyword evidence="2" id="KW-1185">Reference proteome</keyword>
<accession>A0A517N272</accession>
<dbReference type="EMBL" id="CP036263">
    <property type="protein sequence ID" value="QDT01221.1"/>
    <property type="molecule type" value="Genomic_DNA"/>
</dbReference>
<dbReference type="KEGG" id="amob:HG15A2_45630"/>
<dbReference type="AlphaFoldDB" id="A0A517N272"/>
<evidence type="ECO:0000313" key="2">
    <source>
        <dbReference type="Proteomes" id="UP000319852"/>
    </source>
</evidence>
<protein>
    <submittedName>
        <fullName evidence="1">Uncharacterized protein</fullName>
    </submittedName>
</protein>
<evidence type="ECO:0000313" key="1">
    <source>
        <dbReference type="EMBL" id="QDT01221.1"/>
    </source>
</evidence>
<gene>
    <name evidence="1" type="ORF">HG15A2_45630</name>
</gene>